<dbReference type="Gene3D" id="3.40.640.10">
    <property type="entry name" value="Type I PLP-dependent aspartate aminotransferase-like (Major domain)"/>
    <property type="match status" value="1"/>
</dbReference>
<keyword evidence="9" id="KW-1185">Reference proteome</keyword>
<dbReference type="InterPro" id="IPR015424">
    <property type="entry name" value="PyrdxlP-dep_Trfase"/>
</dbReference>
<dbReference type="PANTHER" id="PTHR11601:SF50">
    <property type="entry name" value="CYSTEINE DESULFURASE ISCS 2-RELATED"/>
    <property type="match status" value="1"/>
</dbReference>
<evidence type="ECO:0000313" key="8">
    <source>
        <dbReference type="EMBL" id="GAE92952.1"/>
    </source>
</evidence>
<dbReference type="Gene3D" id="1.10.260.50">
    <property type="match status" value="1"/>
</dbReference>
<evidence type="ECO:0000256" key="5">
    <source>
        <dbReference type="ARBA" id="ARBA00023004"/>
    </source>
</evidence>
<dbReference type="STRING" id="1298598.JCM21714_1981"/>
<proteinExistence type="inferred from homology"/>
<keyword evidence="6" id="KW-0411">Iron-sulfur</keyword>
<dbReference type="InterPro" id="IPR016454">
    <property type="entry name" value="Cysteine_dSase"/>
</dbReference>
<comment type="similarity">
    <text evidence="2">Belongs to the class-V pyridoxal-phosphate-dependent aminotransferase family. NifS/IscS subfamily.</text>
</comment>
<keyword evidence="5" id="KW-0408">Iron</keyword>
<dbReference type="FunFam" id="3.40.640.10:FF:000084">
    <property type="entry name" value="IscS-like cysteine desulfurase"/>
    <property type="match status" value="1"/>
</dbReference>
<dbReference type="GO" id="GO:0046872">
    <property type="term" value="F:metal ion binding"/>
    <property type="evidence" value="ECO:0007669"/>
    <property type="project" value="UniProtKB-KW"/>
</dbReference>
<dbReference type="SUPFAM" id="SSF53383">
    <property type="entry name" value="PLP-dependent transferases"/>
    <property type="match status" value="1"/>
</dbReference>
<dbReference type="eggNOG" id="COG1104">
    <property type="taxonomic scope" value="Bacteria"/>
</dbReference>
<accession>W4VIC1</accession>
<evidence type="ECO:0000256" key="2">
    <source>
        <dbReference type="ARBA" id="ARBA00006490"/>
    </source>
</evidence>
<gene>
    <name evidence="8" type="ORF">JCM21714_1981</name>
</gene>
<keyword evidence="4" id="KW-0663">Pyridoxal phosphate</keyword>
<organism evidence="8 9">
    <name type="scientific">Gracilibacillus boraciitolerans JCM 21714</name>
    <dbReference type="NCBI Taxonomy" id="1298598"/>
    <lineage>
        <taxon>Bacteria</taxon>
        <taxon>Bacillati</taxon>
        <taxon>Bacillota</taxon>
        <taxon>Bacilli</taxon>
        <taxon>Bacillales</taxon>
        <taxon>Bacillaceae</taxon>
        <taxon>Gracilibacillus</taxon>
    </lineage>
</organism>
<dbReference type="InterPro" id="IPR000192">
    <property type="entry name" value="Aminotrans_V_dom"/>
</dbReference>
<keyword evidence="3" id="KW-0479">Metal-binding</keyword>
<dbReference type="Proteomes" id="UP000019102">
    <property type="component" value="Unassembled WGS sequence"/>
</dbReference>
<dbReference type="PANTHER" id="PTHR11601">
    <property type="entry name" value="CYSTEINE DESULFURYLASE FAMILY MEMBER"/>
    <property type="match status" value="1"/>
</dbReference>
<dbReference type="Gene3D" id="3.90.1150.10">
    <property type="entry name" value="Aspartate Aminotransferase, domain 1"/>
    <property type="match status" value="1"/>
</dbReference>
<comment type="cofactor">
    <cofactor evidence="1">
        <name>pyridoxal 5'-phosphate</name>
        <dbReference type="ChEBI" id="CHEBI:597326"/>
    </cofactor>
</comment>
<dbReference type="InterPro" id="IPR015421">
    <property type="entry name" value="PyrdxlP-dep_Trfase_major"/>
</dbReference>
<dbReference type="GO" id="GO:0051536">
    <property type="term" value="F:iron-sulfur cluster binding"/>
    <property type="evidence" value="ECO:0007669"/>
    <property type="project" value="UniProtKB-KW"/>
</dbReference>
<comment type="caution">
    <text evidence="8">The sequence shown here is derived from an EMBL/GenBank/DDBJ whole genome shotgun (WGS) entry which is preliminary data.</text>
</comment>
<evidence type="ECO:0000256" key="3">
    <source>
        <dbReference type="ARBA" id="ARBA00022723"/>
    </source>
</evidence>
<dbReference type="Pfam" id="PF00266">
    <property type="entry name" value="Aminotran_5"/>
    <property type="match status" value="1"/>
</dbReference>
<evidence type="ECO:0000313" key="9">
    <source>
        <dbReference type="Proteomes" id="UP000019102"/>
    </source>
</evidence>
<protein>
    <submittedName>
        <fullName evidence="8">Cysteine desulfurase</fullName>
    </submittedName>
</protein>
<feature type="domain" description="Aminotransferase class V" evidence="7">
    <location>
        <begin position="14"/>
        <end position="376"/>
    </location>
</feature>
<name>W4VIC1_9BACI</name>
<dbReference type="GO" id="GO:0031071">
    <property type="term" value="F:cysteine desulfurase activity"/>
    <property type="evidence" value="ECO:0007669"/>
    <property type="project" value="UniProtKB-ARBA"/>
</dbReference>
<evidence type="ECO:0000256" key="4">
    <source>
        <dbReference type="ARBA" id="ARBA00022898"/>
    </source>
</evidence>
<dbReference type="AlphaFoldDB" id="W4VIC1"/>
<dbReference type="NCBIfam" id="NF002806">
    <property type="entry name" value="PRK02948.1"/>
    <property type="match status" value="1"/>
</dbReference>
<dbReference type="InterPro" id="IPR015422">
    <property type="entry name" value="PyrdxlP-dep_Trfase_small"/>
</dbReference>
<evidence type="ECO:0000256" key="6">
    <source>
        <dbReference type="ARBA" id="ARBA00023014"/>
    </source>
</evidence>
<reference evidence="8 9" key="1">
    <citation type="journal article" date="2014" name="Genome Announc.">
        <title>Draft Genome Sequence of the Boron-Tolerant and Moderately Halotolerant Bacterium Gracilibacillus boraciitolerans JCM 21714T.</title>
        <authorList>
            <person name="Ahmed I."/>
            <person name="Oshima K."/>
            <person name="Suda W."/>
            <person name="Kitamura K."/>
            <person name="Iida T."/>
            <person name="Ohmori Y."/>
            <person name="Fujiwara T."/>
            <person name="Hattori M."/>
            <person name="Ohkuma M."/>
        </authorList>
    </citation>
    <scope>NUCLEOTIDE SEQUENCE [LARGE SCALE GENOMIC DNA]</scope>
    <source>
        <strain evidence="8 9">JCM 21714</strain>
    </source>
</reference>
<dbReference type="EMBL" id="BAVS01000008">
    <property type="protein sequence ID" value="GAE92952.1"/>
    <property type="molecule type" value="Genomic_DNA"/>
</dbReference>
<evidence type="ECO:0000259" key="7">
    <source>
        <dbReference type="Pfam" id="PF00266"/>
    </source>
</evidence>
<evidence type="ECO:0000256" key="1">
    <source>
        <dbReference type="ARBA" id="ARBA00001933"/>
    </source>
</evidence>
<sequence length="392" mass="43193">MAILVVKEGGIIMIYLDNSATTKPDQQILASYTKAATDFFGNPSSIHSIGMDAERLLRKSREQAASLLEVNHQEIVFTSGGTEGNNLAIKGIALQHQSRGKHIITSSIEHPSVLEACQGLEMLGFEVSYVDVNKSGLIDIDSLKQKIREDTILVSIMHVNNEIGTIQPIKQIGEIVKQYPKAFFHVDHVQGFGKVSMPLYECHVDLCTISGHKFHGLKGTGLLYVRNGVKFYSLAHGGGQERAIRSGTENVPGIVALVKAMRLAKEKQENITTKLPVLQQKLINHLEKNKRIVINTPTEQVAPHILNFSIPGIKPEVVIHALEQYDIYISTKSACASKSTDESAVLIACGKPRNVAISGLRISMSYETTEKDIDYLCEKLDDIIQNLRKVMG</sequence>
<dbReference type="PIRSF" id="PIRSF005572">
    <property type="entry name" value="NifS"/>
    <property type="match status" value="1"/>
</dbReference>